<comment type="caution">
    <text evidence="3">The sequence shown here is derived from an EMBL/GenBank/DDBJ whole genome shotgun (WGS) entry which is preliminary data.</text>
</comment>
<keyword evidence="2" id="KW-0812">Transmembrane</keyword>
<name>A0A7W6WAP8_9PROT</name>
<dbReference type="EMBL" id="JACIGK010000016">
    <property type="protein sequence ID" value="MBB4266732.1"/>
    <property type="molecule type" value="Genomic_DNA"/>
</dbReference>
<dbReference type="RefSeq" id="WP_184045434.1">
    <property type="nucleotide sequence ID" value="NZ_JACIGK010000016.1"/>
</dbReference>
<keyword evidence="4" id="KW-1185">Reference proteome</keyword>
<evidence type="ECO:0000256" key="2">
    <source>
        <dbReference type="SAM" id="Phobius"/>
    </source>
</evidence>
<keyword evidence="2" id="KW-0472">Membrane</keyword>
<organism evidence="3 4">
    <name type="scientific">Roseospira visakhapatnamensis</name>
    <dbReference type="NCBI Taxonomy" id="390880"/>
    <lineage>
        <taxon>Bacteria</taxon>
        <taxon>Pseudomonadati</taxon>
        <taxon>Pseudomonadota</taxon>
        <taxon>Alphaproteobacteria</taxon>
        <taxon>Rhodospirillales</taxon>
        <taxon>Rhodospirillaceae</taxon>
        <taxon>Roseospira</taxon>
    </lineage>
</organism>
<evidence type="ECO:0000313" key="3">
    <source>
        <dbReference type="EMBL" id="MBB4266732.1"/>
    </source>
</evidence>
<sequence length="405" mass="43577">MPDVITMLTSLTALVGGLSAFRGVFGPIRGKPTRGPLMPRVQKGLSGVSLVVIALAVAAPVGLFGAWLLTLALGALVALARPRWMTRGRDPGRANAALTYVGLMAVMLALGTATGGMPTGAAAADSTVADLTALGSLLLARKWLWFWRKGAPFAHLDDPKAAEAEAAAEDARARADDSLAWWDRIWMRRRSGDASFDGASPRDAGSAGHGPDARADGGAANTREAPEDQTERGSSSRRTRDKAKDPDETLRVPGYDPVLLAEELATFRAHARSIDRVALTWPDHPVSEALIHVSVILNETRRYLQDNPDKYRDLRPILVGHATTAADIASLVQRIKGAGETLDDAEGVARRLFALASLMRETRRKSTQAERDRLKASMAVIDEELNALSAMRDLRERVARESELS</sequence>
<evidence type="ECO:0008006" key="5">
    <source>
        <dbReference type="Google" id="ProtNLM"/>
    </source>
</evidence>
<keyword evidence="2" id="KW-1133">Transmembrane helix</keyword>
<feature type="transmembrane region" description="Helical" evidence="2">
    <location>
        <begin position="44"/>
        <end position="77"/>
    </location>
</feature>
<dbReference type="Proteomes" id="UP000554286">
    <property type="component" value="Unassembled WGS sequence"/>
</dbReference>
<dbReference type="AlphaFoldDB" id="A0A7W6WAP8"/>
<accession>A0A7W6WAP8</accession>
<gene>
    <name evidence="3" type="ORF">GGD89_002365</name>
</gene>
<evidence type="ECO:0000256" key="1">
    <source>
        <dbReference type="SAM" id="MobiDB-lite"/>
    </source>
</evidence>
<evidence type="ECO:0000313" key="4">
    <source>
        <dbReference type="Proteomes" id="UP000554286"/>
    </source>
</evidence>
<protein>
    <recommendedName>
        <fullName evidence="5">5-bromo-4-chloroindolyl phosphate hydrolysis protein</fullName>
    </recommendedName>
</protein>
<feature type="region of interest" description="Disordered" evidence="1">
    <location>
        <begin position="193"/>
        <end position="252"/>
    </location>
</feature>
<proteinExistence type="predicted"/>
<reference evidence="3 4" key="1">
    <citation type="submission" date="2020-08" db="EMBL/GenBank/DDBJ databases">
        <title>Genome sequencing of Purple Non-Sulfur Bacteria from various extreme environments.</title>
        <authorList>
            <person name="Mayer M."/>
        </authorList>
    </citation>
    <scope>NUCLEOTIDE SEQUENCE [LARGE SCALE GENOMIC DNA]</scope>
    <source>
        <strain evidence="3 4">JA131</strain>
    </source>
</reference>